<evidence type="ECO:0000313" key="3">
    <source>
        <dbReference type="Proteomes" id="UP000271098"/>
    </source>
</evidence>
<dbReference type="WBParaSite" id="GPUH_0002542801-mRNA-1">
    <property type="protein sequence ID" value="GPUH_0002542801-mRNA-1"/>
    <property type="gene ID" value="GPUH_0002542801"/>
</dbReference>
<feature type="domain" description="RMI1 N-terminal" evidence="1">
    <location>
        <begin position="19"/>
        <end position="61"/>
    </location>
</feature>
<dbReference type="OrthoDB" id="341511at2759"/>
<name>A0A183EWQ7_9BILA</name>
<dbReference type="Pfam" id="PF21000">
    <property type="entry name" value="RMI1_N_N"/>
    <property type="match status" value="1"/>
</dbReference>
<keyword evidence="3" id="KW-1185">Reference proteome</keyword>
<evidence type="ECO:0000313" key="4">
    <source>
        <dbReference type="WBParaSite" id="GPUH_0002542801-mRNA-1"/>
    </source>
</evidence>
<organism evidence="4">
    <name type="scientific">Gongylonema pulchrum</name>
    <dbReference type="NCBI Taxonomy" id="637853"/>
    <lineage>
        <taxon>Eukaryota</taxon>
        <taxon>Metazoa</taxon>
        <taxon>Ecdysozoa</taxon>
        <taxon>Nematoda</taxon>
        <taxon>Chromadorea</taxon>
        <taxon>Rhabditida</taxon>
        <taxon>Spirurina</taxon>
        <taxon>Spiruromorpha</taxon>
        <taxon>Spiruroidea</taxon>
        <taxon>Gongylonematidae</taxon>
        <taxon>Gongylonema</taxon>
    </lineage>
</organism>
<sequence length="85" mass="9815">MPMMEWARRSVVQFFSEHEVKLKEEWLNGVLSYLGVGRACTDPLQICQLAYEQWIFSDLANSTRPTICLPFSGEELVLEKHAIVQ</sequence>
<dbReference type="Proteomes" id="UP000271098">
    <property type="component" value="Unassembled WGS sequence"/>
</dbReference>
<accession>A0A183EWQ7</accession>
<proteinExistence type="predicted"/>
<reference evidence="4" key="1">
    <citation type="submission" date="2016-06" db="UniProtKB">
        <authorList>
            <consortium name="WormBaseParasite"/>
        </authorList>
    </citation>
    <scope>IDENTIFICATION</scope>
</reference>
<evidence type="ECO:0000313" key="2">
    <source>
        <dbReference type="EMBL" id="VDN44150.1"/>
    </source>
</evidence>
<evidence type="ECO:0000259" key="1">
    <source>
        <dbReference type="Pfam" id="PF21000"/>
    </source>
</evidence>
<reference evidence="2 3" key="2">
    <citation type="submission" date="2018-11" db="EMBL/GenBank/DDBJ databases">
        <authorList>
            <consortium name="Pathogen Informatics"/>
        </authorList>
    </citation>
    <scope>NUCLEOTIDE SEQUENCE [LARGE SCALE GENOMIC DNA]</scope>
</reference>
<dbReference type="AlphaFoldDB" id="A0A183EWQ7"/>
<protein>
    <submittedName>
        <fullName evidence="4">RMI1_N domain-containing protein</fullName>
    </submittedName>
</protein>
<dbReference type="InterPro" id="IPR049363">
    <property type="entry name" value="RMI1_N"/>
</dbReference>
<gene>
    <name evidence="2" type="ORF">GPUH_LOCUS25395</name>
</gene>
<dbReference type="EMBL" id="UYRT01104994">
    <property type="protein sequence ID" value="VDN44150.1"/>
    <property type="molecule type" value="Genomic_DNA"/>
</dbReference>